<keyword evidence="4" id="KW-1185">Reference proteome</keyword>
<feature type="region of interest" description="Disordered" evidence="1">
    <location>
        <begin position="33"/>
        <end position="57"/>
    </location>
</feature>
<comment type="caution">
    <text evidence="3">The sequence shown here is derived from an EMBL/GenBank/DDBJ whole genome shotgun (WGS) entry which is preliminary data.</text>
</comment>
<dbReference type="Pfam" id="PF09994">
    <property type="entry name" value="T6SS_Tle1-like_cat"/>
    <property type="match status" value="1"/>
</dbReference>
<dbReference type="EMBL" id="JAJNAY010000002">
    <property type="protein sequence ID" value="MCD1118643.1"/>
    <property type="molecule type" value="Genomic_DNA"/>
</dbReference>
<dbReference type="InterPro" id="IPR018712">
    <property type="entry name" value="Tle1-like_cat"/>
</dbReference>
<sequence>MANIIFNSYTPDALEDANVINVTLGVFFDGTGNNKTNTDERKKNSAEFQKNGKKDTGSSYYSDWTNVARLWDNYDKKSSIYVEGIGTEDKKSDSNIGYGTGTGSTGIRGKVRKGCEEIVTKKLKPLITGKTKIGVLTFDVFGFSRGAAAARNFVYEIGKAKYNATPRSAGRSGSVYYTDSDGYVTSELQLPKRGHLGLKLKEAGIEVDVVRVRFLGIYDTVSSYGINFSNDIAELNLNTISLAKKVVHFVAENEHRENFDLTHVHVGIEKSFPGVHSDIGGSYNTETEIVKEIETDWTNRNDLEPLRKRLIAEGWYNDDQLIYTGGNLYWALQGTRYLIKNYTYIPLHFMAQYGKKNELPVDVDQIENTKYLVSNDALLTRVKKRLQTYVMGEGKPYTFKWYSEIENKYKGVKTSQNYQNEINEQKDLRELRNKYLHWSAKREGIGLDPRSDRKRVTH</sequence>
<evidence type="ECO:0000313" key="4">
    <source>
        <dbReference type="Proteomes" id="UP001108025"/>
    </source>
</evidence>
<gene>
    <name evidence="3" type="ORF">LO744_17525</name>
</gene>
<name>A0A9Q3V6E2_9FLAO</name>
<reference evidence="3" key="1">
    <citation type="submission" date="2021-11" db="EMBL/GenBank/DDBJ databases">
        <title>Description of novel Chryseobacterium species.</title>
        <authorList>
            <person name="Saticioglu I.B."/>
            <person name="Ay H."/>
            <person name="Altun S."/>
            <person name="Duman M."/>
        </authorList>
    </citation>
    <scope>NUCLEOTIDE SEQUENCE</scope>
    <source>
        <strain evidence="3">C-17</strain>
    </source>
</reference>
<dbReference type="AlphaFoldDB" id="A0A9Q3V6E2"/>
<evidence type="ECO:0000259" key="2">
    <source>
        <dbReference type="Pfam" id="PF09994"/>
    </source>
</evidence>
<protein>
    <submittedName>
        <fullName evidence="3">DUF2235 domain-containing protein</fullName>
    </submittedName>
</protein>
<organism evidence="3 4">
    <name type="scientific">Chryseobacterium turcicum</name>
    <dbReference type="NCBI Taxonomy" id="2898076"/>
    <lineage>
        <taxon>Bacteria</taxon>
        <taxon>Pseudomonadati</taxon>
        <taxon>Bacteroidota</taxon>
        <taxon>Flavobacteriia</taxon>
        <taxon>Flavobacteriales</taxon>
        <taxon>Weeksellaceae</taxon>
        <taxon>Chryseobacterium group</taxon>
        <taxon>Chryseobacterium</taxon>
    </lineage>
</organism>
<dbReference type="PANTHER" id="PTHR33840">
    <property type="match status" value="1"/>
</dbReference>
<evidence type="ECO:0000256" key="1">
    <source>
        <dbReference type="SAM" id="MobiDB-lite"/>
    </source>
</evidence>
<evidence type="ECO:0000313" key="3">
    <source>
        <dbReference type="EMBL" id="MCD1118643.1"/>
    </source>
</evidence>
<feature type="domain" description="T6SS Phospholipase effector Tle1-like catalytic" evidence="2">
    <location>
        <begin position="26"/>
        <end position="297"/>
    </location>
</feature>
<proteinExistence type="predicted"/>
<feature type="compositionally biased region" description="Basic and acidic residues" evidence="1">
    <location>
        <begin position="37"/>
        <end position="56"/>
    </location>
</feature>
<dbReference type="PANTHER" id="PTHR33840:SF1">
    <property type="entry name" value="TLE1 PHOSPHOLIPASE DOMAIN-CONTAINING PROTEIN"/>
    <property type="match status" value="1"/>
</dbReference>
<accession>A0A9Q3V6E2</accession>
<dbReference type="Proteomes" id="UP001108025">
    <property type="component" value="Unassembled WGS sequence"/>
</dbReference>
<dbReference type="RefSeq" id="WP_230671683.1">
    <property type="nucleotide sequence ID" value="NZ_JAJNAY010000002.1"/>
</dbReference>